<dbReference type="InterPro" id="IPR046960">
    <property type="entry name" value="PPR_At4g14850-like_plant"/>
</dbReference>
<dbReference type="InterPro" id="IPR002885">
    <property type="entry name" value="PPR_rpt"/>
</dbReference>
<feature type="repeat" description="PPR" evidence="2">
    <location>
        <begin position="119"/>
        <end position="154"/>
    </location>
</feature>
<dbReference type="Gramene" id="Kaladp0037s0150.1.v1.1">
    <property type="protein sequence ID" value="Kaladp0037s0150.1.v1.1.CDS.1"/>
    <property type="gene ID" value="Kaladp0037s0150.v1.1"/>
</dbReference>
<evidence type="ECO:0000256" key="1">
    <source>
        <dbReference type="ARBA" id="ARBA00022737"/>
    </source>
</evidence>
<evidence type="ECO:0000313" key="3">
    <source>
        <dbReference type="EnsemblPlants" id="Kaladp0037s0150.1.v1.1.CDS.1"/>
    </source>
</evidence>
<evidence type="ECO:0000313" key="4">
    <source>
        <dbReference type="Proteomes" id="UP000594263"/>
    </source>
</evidence>
<feature type="repeat" description="PPR" evidence="2">
    <location>
        <begin position="221"/>
        <end position="255"/>
    </location>
</feature>
<dbReference type="InterPro" id="IPR011990">
    <property type="entry name" value="TPR-like_helical_dom_sf"/>
</dbReference>
<dbReference type="FunFam" id="1.25.40.10:FF:000351">
    <property type="entry name" value="Pentatricopeptide repeat-containing protein"/>
    <property type="match status" value="1"/>
</dbReference>
<evidence type="ECO:0008006" key="5">
    <source>
        <dbReference type="Google" id="ProtNLM"/>
    </source>
</evidence>
<dbReference type="Pfam" id="PF01535">
    <property type="entry name" value="PPR"/>
    <property type="match status" value="3"/>
</dbReference>
<dbReference type="FunFam" id="1.25.40.10:FF:000436">
    <property type="entry name" value="Pentatricopeptide repeat-containing protein At5g39350 family"/>
    <property type="match status" value="1"/>
</dbReference>
<feature type="repeat" description="PPR" evidence="2">
    <location>
        <begin position="794"/>
        <end position="828"/>
    </location>
</feature>
<dbReference type="Pfam" id="PF13041">
    <property type="entry name" value="PPR_2"/>
    <property type="match status" value="5"/>
</dbReference>
<dbReference type="FunFam" id="1.25.40.10:FF:000366">
    <property type="entry name" value="Pentatricopeptide (PPR) repeat-containing protein"/>
    <property type="match status" value="1"/>
</dbReference>
<dbReference type="NCBIfam" id="TIGR00756">
    <property type="entry name" value="PPR"/>
    <property type="match status" value="6"/>
</dbReference>
<proteinExistence type="predicted"/>
<dbReference type="Proteomes" id="UP000594263">
    <property type="component" value="Unplaced"/>
</dbReference>
<feature type="repeat" description="PPR" evidence="2">
    <location>
        <begin position="489"/>
        <end position="523"/>
    </location>
</feature>
<dbReference type="EnsemblPlants" id="Kaladp0037s0150.1.v1.1">
    <property type="protein sequence ID" value="Kaladp0037s0150.1.v1.1.CDS.1"/>
    <property type="gene ID" value="Kaladp0037s0150.v1.1"/>
</dbReference>
<dbReference type="Pfam" id="PF20431">
    <property type="entry name" value="E_motif"/>
    <property type="match status" value="1"/>
</dbReference>
<dbReference type="GO" id="GO:0009451">
    <property type="term" value="P:RNA modification"/>
    <property type="evidence" value="ECO:0007669"/>
    <property type="project" value="InterPro"/>
</dbReference>
<name>A0A7N0THV1_KALFE</name>
<dbReference type="FunFam" id="1.25.40.10:FF:000031">
    <property type="entry name" value="Pentatricopeptide repeat-containing protein mitochondrial"/>
    <property type="match status" value="1"/>
</dbReference>
<dbReference type="AlphaFoldDB" id="A0A7N0THV1"/>
<protein>
    <recommendedName>
        <fullName evidence="5">Pentatricopeptide repeat-containing protein</fullName>
    </recommendedName>
</protein>
<feature type="repeat" description="PPR" evidence="2">
    <location>
        <begin position="762"/>
        <end position="792"/>
    </location>
</feature>
<dbReference type="FunFam" id="1.25.40.10:FF:000073">
    <property type="entry name" value="Pentatricopeptide repeat-containing protein chloroplastic"/>
    <property type="match status" value="1"/>
</dbReference>
<evidence type="ECO:0000256" key="2">
    <source>
        <dbReference type="PROSITE-ProRule" id="PRU00708"/>
    </source>
</evidence>
<reference evidence="3" key="1">
    <citation type="submission" date="2021-01" db="UniProtKB">
        <authorList>
            <consortium name="EnsemblPlants"/>
        </authorList>
    </citation>
    <scope>IDENTIFICATION</scope>
</reference>
<keyword evidence="1" id="KW-0677">Repeat</keyword>
<feature type="repeat" description="PPR" evidence="2">
    <location>
        <begin position="388"/>
        <end position="422"/>
    </location>
</feature>
<dbReference type="GO" id="GO:0003723">
    <property type="term" value="F:RNA binding"/>
    <property type="evidence" value="ECO:0007669"/>
    <property type="project" value="InterPro"/>
</dbReference>
<accession>A0A7N0THV1</accession>
<dbReference type="InterPro" id="IPR046849">
    <property type="entry name" value="E2_motif"/>
</dbReference>
<keyword evidence="4" id="KW-1185">Reference proteome</keyword>
<dbReference type="InterPro" id="IPR046848">
    <property type="entry name" value="E_motif"/>
</dbReference>
<feature type="repeat" description="PPR" evidence="2">
    <location>
        <begin position="256"/>
        <end position="290"/>
    </location>
</feature>
<sequence length="1031" mass="113890">MLFKSQCRICSSSSKFWLSRNFHSQSTPPLDTAANPISPIYLLRLCLQHCQAIQSRHVFEEMPHTVSLAFKAAKSVHASCFRLGYGFDGRLGGAVVDLYAKCGSVLYGERAFKAMETRHVFTWNSLMSMYSRSSDLVHLVLTHFKMMLGTGVSPNYFTFAIVLSACSNLFNLVVGKQVHGSLIKEGFEFVSFCEGSLIDMYAKSYSITDAKRVFDLSIEADVVSWTAMIAGYVYVGRPEEALNVFNERREISHVPDQVTFVTVLNAFVKLGRFDEACSLFYRMPNPNVVAWNVMISGRAKKGYEVEAVDLFVCMRKAGLQGTRSTLGSVLSAIANTEALDCGLIVHALAVKQGLEANVYVGSSLINMYAKCREVEAAKRVFDTSQEKNLVLWNAMLGGYAQNGCASEVMGLYEYMKKNGVQPDEFTYTSILSACASLGYLPVGHQMHTHLIKKKLDSNLFVGNALVDMYAKFGSLEDAKQQFERIRNRDKVSWNAIIVGYVLHHEEEEAFRMFNEMAVDGIAPDEVSLASVLSACANLKVLELGEQIHAFSVKSGLDTSLYAGSSLIDMYAKCGALQASSEVLNSMPQRSAVSMNALISGYSQFHIQESVTLFQNMRVEGLEPSEVTFAALLNACDSPKLLNLGMQIHSLVIKMCLLCDVEFLGVSLVSMYINCLRNEEASALFYEFPSPKSAILWTAIISGYTQNDCSEKALQLYQEMRSDCAMPDQATFASVLKACSMLSSLVDGRLAHSLIFHTGFSSDELTGSALVDMYAKCGDVKSSIQVFREMTTKNDVISWNSMIVGLAKNGHGVKAMEVFDEMRQRHITPDDVTLLGVLTACSHSGKVSEGRKIFDTVVSQYNIKPRVEHCACMVDLLGRWGFLSEAVEFIDKVEVKPNAMIWSTLLGACSIHGNESIGKRAARELMKIEPKSPSPYVLLANIHAKAGNWDEVNSVRKEMNEQGVMKLPGCSWIAVGQKTHSFVAGDKSHPSAHQMFATLKDLVALMKDFGSVTGTESESSSLHYPEYEMSLY</sequence>
<dbReference type="PANTHER" id="PTHR47926:SF441">
    <property type="entry name" value="PENTATRICOPEPTIDE REPEAT-CONTAINING PROTEIN"/>
    <property type="match status" value="1"/>
</dbReference>
<dbReference type="Gene3D" id="1.25.40.10">
    <property type="entry name" value="Tetratricopeptide repeat domain"/>
    <property type="match status" value="7"/>
</dbReference>
<dbReference type="PROSITE" id="PS51375">
    <property type="entry name" value="PPR"/>
    <property type="match status" value="8"/>
</dbReference>
<organism evidence="3 4">
    <name type="scientific">Kalanchoe fedtschenkoi</name>
    <name type="common">Lavender scallops</name>
    <name type="synonym">South American air plant</name>
    <dbReference type="NCBI Taxonomy" id="63787"/>
    <lineage>
        <taxon>Eukaryota</taxon>
        <taxon>Viridiplantae</taxon>
        <taxon>Streptophyta</taxon>
        <taxon>Embryophyta</taxon>
        <taxon>Tracheophyta</taxon>
        <taxon>Spermatophyta</taxon>
        <taxon>Magnoliopsida</taxon>
        <taxon>eudicotyledons</taxon>
        <taxon>Gunneridae</taxon>
        <taxon>Pentapetalae</taxon>
        <taxon>Saxifragales</taxon>
        <taxon>Crassulaceae</taxon>
        <taxon>Kalanchoe</taxon>
    </lineage>
</organism>
<dbReference type="PANTHER" id="PTHR47926">
    <property type="entry name" value="PENTATRICOPEPTIDE REPEAT-CONTAINING PROTEIN"/>
    <property type="match status" value="1"/>
</dbReference>
<dbReference type="Pfam" id="PF20430">
    <property type="entry name" value="Eplus_motif"/>
    <property type="match status" value="1"/>
</dbReference>
<feature type="repeat" description="PPR" evidence="2">
    <location>
        <begin position="692"/>
        <end position="726"/>
    </location>
</feature>
<dbReference type="OMA" id="YFLNMRK"/>